<dbReference type="OrthoDB" id="3267930at2"/>
<protein>
    <recommendedName>
        <fullName evidence="1">DUF4300 domain-containing protein</fullName>
    </recommendedName>
</protein>
<feature type="domain" description="DUF4300" evidence="1">
    <location>
        <begin position="45"/>
        <end position="297"/>
    </location>
</feature>
<dbReference type="EMBL" id="AP019822">
    <property type="protein sequence ID" value="BBM36038.1"/>
    <property type="molecule type" value="Genomic_DNA"/>
</dbReference>
<evidence type="ECO:0000313" key="3">
    <source>
        <dbReference type="Proteomes" id="UP000321606"/>
    </source>
</evidence>
<name>A0A510J9P2_9FUSO</name>
<dbReference type="InterPro" id="IPR025389">
    <property type="entry name" value="DUF4300"/>
</dbReference>
<sequence>MKKRIVISLICGILLVSCSQKIVNNDSDISISQKSNEEKHLKEITYSNLVDKASQEEVRTALKNAGVSEKSIKSFFEGVNYFNNSVENVSLVKNGFKIMEKPSPVYDEVTIQEKWNKKNPKFIGQNCRITAFELMKDFVSVGNPEIKNTEQLFMDQDSLKNFPVKIFTDKEKQQFESLFSSIETENTKDFATHIRKVKEDWEKKNIKFSNKNKISMISVFFHSEITPKESFLFIGHVGVLVPSSDGRFLFIEKLAFQEPYQALKFDNVLQLNDYLLNKYDVEYGQPNARPFIMENGDPLLMYHP</sequence>
<dbReference type="PROSITE" id="PS51257">
    <property type="entry name" value="PROKAR_LIPOPROTEIN"/>
    <property type="match status" value="1"/>
</dbReference>
<dbReference type="Pfam" id="PF14133">
    <property type="entry name" value="DUF4300"/>
    <property type="match status" value="1"/>
</dbReference>
<proteinExistence type="predicted"/>
<dbReference type="AlphaFoldDB" id="A0A510J9P2"/>
<reference evidence="2 3" key="1">
    <citation type="submission" date="2019-07" db="EMBL/GenBank/DDBJ databases">
        <title>Complete Genome Sequence of Leptotrichia goodfellowii Strain JCM 16774.</title>
        <authorList>
            <person name="Watanabe S."/>
            <person name="Cui L."/>
        </authorList>
    </citation>
    <scope>NUCLEOTIDE SEQUENCE [LARGE SCALE GENOMIC DNA]</scope>
    <source>
        <strain evidence="2 3">JCM16774</strain>
    </source>
</reference>
<evidence type="ECO:0000259" key="1">
    <source>
        <dbReference type="Pfam" id="PF14133"/>
    </source>
</evidence>
<dbReference type="Proteomes" id="UP000321606">
    <property type="component" value="Chromosome"/>
</dbReference>
<dbReference type="KEGG" id="lgo:JCM16774_0970"/>
<evidence type="ECO:0000313" key="2">
    <source>
        <dbReference type="EMBL" id="BBM36038.1"/>
    </source>
</evidence>
<dbReference type="STRING" id="714315.GCA_000516535_00961"/>
<organism evidence="2 3">
    <name type="scientific">Pseudoleptotrichia goodfellowii</name>
    <dbReference type="NCBI Taxonomy" id="157692"/>
    <lineage>
        <taxon>Bacteria</taxon>
        <taxon>Fusobacteriati</taxon>
        <taxon>Fusobacteriota</taxon>
        <taxon>Fusobacteriia</taxon>
        <taxon>Fusobacteriales</taxon>
        <taxon>Leptotrichiaceae</taxon>
        <taxon>Pseudoleptotrichia</taxon>
    </lineage>
</organism>
<dbReference type="RefSeq" id="WP_036056085.1">
    <property type="nucleotide sequence ID" value="NZ_AP019822.1"/>
</dbReference>
<accession>A0A510J9P2</accession>
<gene>
    <name evidence="2" type="ORF">JCM16774_0970</name>
</gene>